<dbReference type="PATRIC" id="fig|1227495.3.peg.1635"/>
<dbReference type="InterPro" id="IPR036770">
    <property type="entry name" value="Ankyrin_rpt-contain_sf"/>
</dbReference>
<dbReference type="Proteomes" id="UP000011618">
    <property type="component" value="Unassembled WGS sequence"/>
</dbReference>
<dbReference type="SUPFAM" id="SSF48403">
    <property type="entry name" value="Ankyrin repeat"/>
    <property type="match status" value="1"/>
</dbReference>
<dbReference type="AlphaFoldDB" id="L9YYN8"/>
<dbReference type="EMBL" id="AOII01000044">
    <property type="protein sequence ID" value="ELY78587.1"/>
    <property type="molecule type" value="Genomic_DNA"/>
</dbReference>
<protein>
    <submittedName>
        <fullName evidence="1">Ankyrin repeat-containing protein</fullName>
    </submittedName>
</protein>
<dbReference type="eggNOG" id="arCOG04004">
    <property type="taxonomic scope" value="Archaea"/>
</dbReference>
<accession>L9YYN8</accession>
<name>L9YYN8_9EURY</name>
<proteinExistence type="predicted"/>
<evidence type="ECO:0000313" key="2">
    <source>
        <dbReference type="Proteomes" id="UP000011618"/>
    </source>
</evidence>
<sequence length="41" mass="4520">MLLENGADPTATDETGQSVLEWVTELGYTDAVELMEAYVQE</sequence>
<evidence type="ECO:0000313" key="1">
    <source>
        <dbReference type="EMBL" id="ELY78587.1"/>
    </source>
</evidence>
<comment type="caution">
    <text evidence="1">The sequence shown here is derived from an EMBL/GenBank/DDBJ whole genome shotgun (WGS) entry which is preliminary data.</text>
</comment>
<dbReference type="Gene3D" id="1.25.40.20">
    <property type="entry name" value="Ankyrin repeat-containing domain"/>
    <property type="match status" value="1"/>
</dbReference>
<gene>
    <name evidence="1" type="ORF">C487_08102</name>
</gene>
<reference evidence="1 2" key="1">
    <citation type="journal article" date="2014" name="PLoS Genet.">
        <title>Phylogenetically driven sequencing of extremely halophilic archaea reveals strategies for static and dynamic osmo-response.</title>
        <authorList>
            <person name="Becker E.A."/>
            <person name="Seitzer P.M."/>
            <person name="Tritt A."/>
            <person name="Larsen D."/>
            <person name="Krusor M."/>
            <person name="Yao A.I."/>
            <person name="Wu D."/>
            <person name="Madern D."/>
            <person name="Eisen J.A."/>
            <person name="Darling A.E."/>
            <person name="Facciotti M.T."/>
        </authorList>
    </citation>
    <scope>NUCLEOTIDE SEQUENCE [LARGE SCALE GENOMIC DNA]</scope>
    <source>
        <strain evidence="1 2">DSM 3751</strain>
    </source>
</reference>
<organism evidence="1 2">
    <name type="scientific">Natrinema pallidum DSM 3751</name>
    <dbReference type="NCBI Taxonomy" id="1227495"/>
    <lineage>
        <taxon>Archaea</taxon>
        <taxon>Methanobacteriati</taxon>
        <taxon>Methanobacteriota</taxon>
        <taxon>Stenosarchaea group</taxon>
        <taxon>Halobacteria</taxon>
        <taxon>Halobacteriales</taxon>
        <taxon>Natrialbaceae</taxon>
        <taxon>Natrinema</taxon>
    </lineage>
</organism>